<gene>
    <name evidence="1" type="ORF">EYF80_046815</name>
</gene>
<protein>
    <submittedName>
        <fullName evidence="1">Uncharacterized protein</fullName>
    </submittedName>
</protein>
<dbReference type="AlphaFoldDB" id="A0A4Z2FQK0"/>
<proteinExistence type="predicted"/>
<accession>A0A4Z2FQK0</accession>
<comment type="caution">
    <text evidence="1">The sequence shown here is derived from an EMBL/GenBank/DDBJ whole genome shotgun (WGS) entry which is preliminary data.</text>
</comment>
<reference evidence="1 2" key="1">
    <citation type="submission" date="2019-03" db="EMBL/GenBank/DDBJ databases">
        <title>First draft genome of Liparis tanakae, snailfish: a comprehensive survey of snailfish specific genes.</title>
        <authorList>
            <person name="Kim W."/>
            <person name="Song I."/>
            <person name="Jeong J.-H."/>
            <person name="Kim D."/>
            <person name="Kim S."/>
            <person name="Ryu S."/>
            <person name="Song J.Y."/>
            <person name="Lee S.K."/>
        </authorList>
    </citation>
    <scope>NUCLEOTIDE SEQUENCE [LARGE SCALE GENOMIC DNA]</scope>
    <source>
        <tissue evidence="1">Muscle</tissue>
    </source>
</reference>
<dbReference type="EMBL" id="SRLO01000998">
    <property type="protein sequence ID" value="TNN42994.1"/>
    <property type="molecule type" value="Genomic_DNA"/>
</dbReference>
<organism evidence="1 2">
    <name type="scientific">Liparis tanakae</name>
    <name type="common">Tanaka's snailfish</name>
    <dbReference type="NCBI Taxonomy" id="230148"/>
    <lineage>
        <taxon>Eukaryota</taxon>
        <taxon>Metazoa</taxon>
        <taxon>Chordata</taxon>
        <taxon>Craniata</taxon>
        <taxon>Vertebrata</taxon>
        <taxon>Euteleostomi</taxon>
        <taxon>Actinopterygii</taxon>
        <taxon>Neopterygii</taxon>
        <taxon>Teleostei</taxon>
        <taxon>Neoteleostei</taxon>
        <taxon>Acanthomorphata</taxon>
        <taxon>Eupercaria</taxon>
        <taxon>Perciformes</taxon>
        <taxon>Cottioidei</taxon>
        <taxon>Cottales</taxon>
        <taxon>Liparidae</taxon>
        <taxon>Liparis</taxon>
    </lineage>
</organism>
<sequence length="83" mass="8659">MSRLYRWPGAAEVAATAAEAGREASKDEDGVGGNHQRYEMIRRGDGGVARGAGRQSAGQVRVEEVVSWFGYGSGSCGKGKGVV</sequence>
<name>A0A4Z2FQK0_9TELE</name>
<keyword evidence="2" id="KW-1185">Reference proteome</keyword>
<evidence type="ECO:0000313" key="1">
    <source>
        <dbReference type="EMBL" id="TNN42994.1"/>
    </source>
</evidence>
<dbReference type="Proteomes" id="UP000314294">
    <property type="component" value="Unassembled WGS sequence"/>
</dbReference>
<evidence type="ECO:0000313" key="2">
    <source>
        <dbReference type="Proteomes" id="UP000314294"/>
    </source>
</evidence>